<dbReference type="InterPro" id="IPR008920">
    <property type="entry name" value="TF_FadR/GntR_C"/>
</dbReference>
<dbReference type="PANTHER" id="PTHR43537">
    <property type="entry name" value="TRANSCRIPTIONAL REGULATOR, GNTR FAMILY"/>
    <property type="match status" value="1"/>
</dbReference>
<feature type="domain" description="HTH gntR-type" evidence="5">
    <location>
        <begin position="27"/>
        <end position="94"/>
    </location>
</feature>
<dbReference type="InterPro" id="IPR036388">
    <property type="entry name" value="WH-like_DNA-bd_sf"/>
</dbReference>
<dbReference type="CDD" id="cd07377">
    <property type="entry name" value="WHTH_GntR"/>
    <property type="match status" value="1"/>
</dbReference>
<dbReference type="SUPFAM" id="SSF48008">
    <property type="entry name" value="GntR ligand-binding domain-like"/>
    <property type="match status" value="1"/>
</dbReference>
<evidence type="ECO:0000256" key="3">
    <source>
        <dbReference type="ARBA" id="ARBA00023163"/>
    </source>
</evidence>
<dbReference type="InterPro" id="IPR011711">
    <property type="entry name" value="GntR_C"/>
</dbReference>
<dbReference type="InterPro" id="IPR036390">
    <property type="entry name" value="WH_DNA-bd_sf"/>
</dbReference>
<dbReference type="EMBL" id="JBHTMP010000006">
    <property type="protein sequence ID" value="MFD1320671.1"/>
    <property type="molecule type" value="Genomic_DNA"/>
</dbReference>
<dbReference type="Gene3D" id="1.10.10.10">
    <property type="entry name" value="Winged helix-like DNA-binding domain superfamily/Winged helix DNA-binding domain"/>
    <property type="match status" value="1"/>
</dbReference>
<sequence length="256" mass="27964">MTHRRTVLSDVSDGSRVTPGGANGQHRTLVDSATATLHEAILTGRLPAGTPLRLNEMADLLGMSMSPVRESIRRLAAIGLVEVVQHKGAWVMPLTVEDAIDTHETRIAMESVLIERAAARFTPDDARRAQAALDEHVAASERGDATAARRAHTEYHFTIYRAAGSRWLLRGLEPVWENSERYRFATVTPTSQSEDRVREHMAILEACIAHDVEAAVAAVRIHIQHAADRVVAKMTADAAPGKPVPSKPAARSRLTR</sequence>
<evidence type="ECO:0000256" key="2">
    <source>
        <dbReference type="ARBA" id="ARBA00023125"/>
    </source>
</evidence>
<dbReference type="InterPro" id="IPR000524">
    <property type="entry name" value="Tscrpt_reg_HTH_GntR"/>
</dbReference>
<keyword evidence="1" id="KW-0805">Transcription regulation</keyword>
<organism evidence="6 7">
    <name type="scientific">Micromonospora sonneratiae</name>
    <dbReference type="NCBI Taxonomy" id="1184706"/>
    <lineage>
        <taxon>Bacteria</taxon>
        <taxon>Bacillati</taxon>
        <taxon>Actinomycetota</taxon>
        <taxon>Actinomycetes</taxon>
        <taxon>Micromonosporales</taxon>
        <taxon>Micromonosporaceae</taxon>
        <taxon>Micromonospora</taxon>
    </lineage>
</organism>
<evidence type="ECO:0000256" key="1">
    <source>
        <dbReference type="ARBA" id="ARBA00023015"/>
    </source>
</evidence>
<feature type="region of interest" description="Disordered" evidence="4">
    <location>
        <begin position="234"/>
        <end position="256"/>
    </location>
</feature>
<protein>
    <submittedName>
        <fullName evidence="6">GntR family transcriptional regulator</fullName>
    </submittedName>
</protein>
<accession>A0ABW3Y8H6</accession>
<dbReference type="Pfam" id="PF00392">
    <property type="entry name" value="GntR"/>
    <property type="match status" value="1"/>
</dbReference>
<proteinExistence type="predicted"/>
<evidence type="ECO:0000313" key="6">
    <source>
        <dbReference type="EMBL" id="MFD1320671.1"/>
    </source>
</evidence>
<dbReference type="Pfam" id="PF07729">
    <property type="entry name" value="FCD"/>
    <property type="match status" value="1"/>
</dbReference>
<comment type="caution">
    <text evidence="6">The sequence shown here is derived from an EMBL/GenBank/DDBJ whole genome shotgun (WGS) entry which is preliminary data.</text>
</comment>
<dbReference type="PROSITE" id="PS50949">
    <property type="entry name" value="HTH_GNTR"/>
    <property type="match status" value="1"/>
</dbReference>
<gene>
    <name evidence="6" type="ORF">ACFQ4H_06140</name>
</gene>
<dbReference type="Proteomes" id="UP001597260">
    <property type="component" value="Unassembled WGS sequence"/>
</dbReference>
<keyword evidence="3" id="KW-0804">Transcription</keyword>
<evidence type="ECO:0000313" key="7">
    <source>
        <dbReference type="Proteomes" id="UP001597260"/>
    </source>
</evidence>
<dbReference type="SMART" id="SM00345">
    <property type="entry name" value="HTH_GNTR"/>
    <property type="match status" value="1"/>
</dbReference>
<dbReference type="SMART" id="SM00895">
    <property type="entry name" value="FCD"/>
    <property type="match status" value="1"/>
</dbReference>
<dbReference type="PANTHER" id="PTHR43537:SF24">
    <property type="entry name" value="GLUCONATE OPERON TRANSCRIPTIONAL REPRESSOR"/>
    <property type="match status" value="1"/>
</dbReference>
<evidence type="ECO:0000256" key="4">
    <source>
        <dbReference type="SAM" id="MobiDB-lite"/>
    </source>
</evidence>
<name>A0ABW3Y8H6_9ACTN</name>
<keyword evidence="2" id="KW-0238">DNA-binding</keyword>
<dbReference type="SUPFAM" id="SSF46785">
    <property type="entry name" value="Winged helix' DNA-binding domain"/>
    <property type="match status" value="1"/>
</dbReference>
<feature type="region of interest" description="Disordered" evidence="4">
    <location>
        <begin position="1"/>
        <end position="23"/>
    </location>
</feature>
<keyword evidence="7" id="KW-1185">Reference proteome</keyword>
<evidence type="ECO:0000259" key="5">
    <source>
        <dbReference type="PROSITE" id="PS50949"/>
    </source>
</evidence>
<dbReference type="RefSeq" id="WP_377567893.1">
    <property type="nucleotide sequence ID" value="NZ_JBHTMP010000006.1"/>
</dbReference>
<dbReference type="Gene3D" id="1.20.120.530">
    <property type="entry name" value="GntR ligand-binding domain-like"/>
    <property type="match status" value="1"/>
</dbReference>
<reference evidence="7" key="1">
    <citation type="journal article" date="2019" name="Int. J. Syst. Evol. Microbiol.">
        <title>The Global Catalogue of Microorganisms (GCM) 10K type strain sequencing project: providing services to taxonomists for standard genome sequencing and annotation.</title>
        <authorList>
            <consortium name="The Broad Institute Genomics Platform"/>
            <consortium name="The Broad Institute Genome Sequencing Center for Infectious Disease"/>
            <person name="Wu L."/>
            <person name="Ma J."/>
        </authorList>
    </citation>
    <scope>NUCLEOTIDE SEQUENCE [LARGE SCALE GENOMIC DNA]</scope>
    <source>
        <strain evidence="7">JCM 31037</strain>
    </source>
</reference>